<name>A0AAN7NHC0_MYCAM</name>
<dbReference type="InterPro" id="IPR001969">
    <property type="entry name" value="Aspartic_peptidase_AS"/>
</dbReference>
<dbReference type="GO" id="GO:0006508">
    <property type="term" value="P:proteolysis"/>
    <property type="evidence" value="ECO:0007669"/>
    <property type="project" value="InterPro"/>
</dbReference>
<dbReference type="Proteomes" id="UP001333110">
    <property type="component" value="Unassembled WGS sequence"/>
</dbReference>
<dbReference type="InterPro" id="IPR021109">
    <property type="entry name" value="Peptidase_aspartic_dom_sf"/>
</dbReference>
<evidence type="ECO:0000313" key="2">
    <source>
        <dbReference type="EMBL" id="KAK4810743.1"/>
    </source>
</evidence>
<comment type="caution">
    <text evidence="2">The sequence shown here is derived from an EMBL/GenBank/DDBJ whole genome shotgun (WGS) entry which is preliminary data.</text>
</comment>
<evidence type="ECO:0008006" key="4">
    <source>
        <dbReference type="Google" id="ProtNLM"/>
    </source>
</evidence>
<feature type="compositionally biased region" description="Polar residues" evidence="1">
    <location>
        <begin position="658"/>
        <end position="669"/>
    </location>
</feature>
<feature type="region of interest" description="Disordered" evidence="1">
    <location>
        <begin position="213"/>
        <end position="248"/>
    </location>
</feature>
<gene>
    <name evidence="2" type="ORF">QYF61_007717</name>
</gene>
<dbReference type="GO" id="GO:0009615">
    <property type="term" value="P:response to virus"/>
    <property type="evidence" value="ECO:0007669"/>
    <property type="project" value="TreeGrafter"/>
</dbReference>
<dbReference type="GO" id="GO:0004190">
    <property type="term" value="F:aspartic-type endopeptidase activity"/>
    <property type="evidence" value="ECO:0007669"/>
    <property type="project" value="InterPro"/>
</dbReference>
<dbReference type="GO" id="GO:0005794">
    <property type="term" value="C:Golgi apparatus"/>
    <property type="evidence" value="ECO:0007669"/>
    <property type="project" value="TreeGrafter"/>
</dbReference>
<dbReference type="SUPFAM" id="SSF50630">
    <property type="entry name" value="Acid proteases"/>
    <property type="match status" value="1"/>
</dbReference>
<proteinExistence type="predicted"/>
<reference evidence="2 3" key="1">
    <citation type="journal article" date="2023" name="J. Hered.">
        <title>Chromosome-level genome of the wood stork (Mycteria americana) provides insight into avian chromosome evolution.</title>
        <authorList>
            <person name="Flamio R. Jr."/>
            <person name="Ramstad K.M."/>
        </authorList>
    </citation>
    <scope>NUCLEOTIDE SEQUENCE [LARGE SCALE GENOMIC DNA]</scope>
    <source>
        <strain evidence="2">JAX WOST 10</strain>
    </source>
</reference>
<dbReference type="PANTHER" id="PTHR48195:SF1">
    <property type="entry name" value="RIKEN CDNA 2410002F23 GENE"/>
    <property type="match status" value="1"/>
</dbReference>
<protein>
    <recommendedName>
        <fullName evidence="4">Peptidase A2 domain-containing protein</fullName>
    </recommendedName>
</protein>
<dbReference type="EMBL" id="JAUNZN010000018">
    <property type="protein sequence ID" value="KAK4810743.1"/>
    <property type="molecule type" value="Genomic_DNA"/>
</dbReference>
<dbReference type="PANTHER" id="PTHR48195">
    <property type="entry name" value="FRIEND VIRUS SUSCEPTIBILITY PROTEIN 1"/>
    <property type="match status" value="1"/>
</dbReference>
<dbReference type="CDD" id="cd00303">
    <property type="entry name" value="retropepsin_like"/>
    <property type="match status" value="1"/>
</dbReference>
<accession>A0AAN7NHC0</accession>
<organism evidence="2 3">
    <name type="scientific">Mycteria americana</name>
    <name type="common">Wood stork</name>
    <dbReference type="NCBI Taxonomy" id="33587"/>
    <lineage>
        <taxon>Eukaryota</taxon>
        <taxon>Metazoa</taxon>
        <taxon>Chordata</taxon>
        <taxon>Craniata</taxon>
        <taxon>Vertebrata</taxon>
        <taxon>Euteleostomi</taxon>
        <taxon>Archelosauria</taxon>
        <taxon>Archosauria</taxon>
        <taxon>Dinosauria</taxon>
        <taxon>Saurischia</taxon>
        <taxon>Theropoda</taxon>
        <taxon>Coelurosauria</taxon>
        <taxon>Aves</taxon>
        <taxon>Neognathae</taxon>
        <taxon>Neoaves</taxon>
        <taxon>Aequornithes</taxon>
        <taxon>Ciconiiformes</taxon>
        <taxon>Ciconiidae</taxon>
        <taxon>Mycteria</taxon>
    </lineage>
</organism>
<dbReference type="PROSITE" id="PS00141">
    <property type="entry name" value="ASP_PROTEASE"/>
    <property type="match status" value="1"/>
</dbReference>
<keyword evidence="3" id="KW-1185">Reference proteome</keyword>
<dbReference type="AlphaFoldDB" id="A0AAN7NHC0"/>
<sequence length="697" mass="77984">MQPEGNLPGLSALTSFEAQLEEKTLSQDPYMLLIFYPRDSCARQLGGHVSVHFPSMPVITSPRVSKQLKNIIQRSAPRLDSYEWQGVWNSMGKCLGLWAPPVFWNFTPEQVLNPEKLVEYLEKVCCDSGNSKEIQITAMCWGLAHAYRALFNATQNPQGSGDKTTGTAAVPIPPATGTAAAAAPNNSVTSIAVQTGNEPVSVSVAPIHKKKSWKRKSARLEREDEGAGPSQREEEEEEELDSGANSLELEGKEAKQLGSLSREGGIDKAIGKGEPARSLWRRLLSAIRERYPFKEDVVYRSGKWTTMEKGIQYLRELAVLEVIYGDLNDVWSPIDPDEVQCTRPMWQKLVRNAPPSCANSLAILTWKDRDGPTVNEAASNLREYKESISSSFVSAVQELSQEFKRFKEDLSYSLPIRTSVSTIRSQRSSAQERGYRGYTPRGTLWFYLRDHGEDMRKWDGKPTSTLEARVEERDNWVYWTVWIRWPGTSDPQEYKALVDTGAQCTLMPSSYIGAEPICISGVTGGSQQLTVLEAEVSLTGNEWQKHPIVTGPEAPCILGIDYLRRGYFKDPKGYRWAFGIAALETEEIKQLSTLPGLSEDPSVVGLLRVEEQQVPIATTTVHRRQYRTNRDSLIPIHELIRFSPPSHRGGETLRRNPKFSQGLKSSGQNTYTTCRERRLPVAALLPLPCTSDIHANH</sequence>
<dbReference type="Gene3D" id="2.40.70.10">
    <property type="entry name" value="Acid Proteases"/>
    <property type="match status" value="1"/>
</dbReference>
<dbReference type="InterPro" id="IPR053270">
    <property type="entry name" value="Fv1_restriction_factor"/>
</dbReference>
<evidence type="ECO:0000256" key="1">
    <source>
        <dbReference type="SAM" id="MobiDB-lite"/>
    </source>
</evidence>
<evidence type="ECO:0000313" key="3">
    <source>
        <dbReference type="Proteomes" id="UP001333110"/>
    </source>
</evidence>
<feature type="region of interest" description="Disordered" evidence="1">
    <location>
        <begin position="645"/>
        <end position="669"/>
    </location>
</feature>